<dbReference type="InterPro" id="IPR038718">
    <property type="entry name" value="SNF2-like_sf"/>
</dbReference>
<dbReference type="InterPro" id="IPR027417">
    <property type="entry name" value="P-loop_NTPase"/>
</dbReference>
<evidence type="ECO:0000313" key="10">
    <source>
        <dbReference type="EMBL" id="MCL7045485.1"/>
    </source>
</evidence>
<feature type="domain" description="Helicase C-terminal" evidence="9">
    <location>
        <begin position="521"/>
        <end position="678"/>
    </location>
</feature>
<name>A0AA41VQ87_PAPNU</name>
<dbReference type="SUPFAM" id="SSF52540">
    <property type="entry name" value="P-loop containing nucleoside triphosphate hydrolases"/>
    <property type="match status" value="2"/>
</dbReference>
<evidence type="ECO:0000256" key="7">
    <source>
        <dbReference type="SAM" id="MobiDB-lite"/>
    </source>
</evidence>
<dbReference type="PROSITE" id="PS51192">
    <property type="entry name" value="HELICASE_ATP_BIND_1"/>
    <property type="match status" value="1"/>
</dbReference>
<keyword evidence="4" id="KW-0347">Helicase</keyword>
<dbReference type="GO" id="GO:0004386">
    <property type="term" value="F:helicase activity"/>
    <property type="evidence" value="ECO:0007669"/>
    <property type="project" value="UniProtKB-KW"/>
</dbReference>
<dbReference type="PANTHER" id="PTHR45821:SF5">
    <property type="entry name" value="SNF2 DOMAIN-CONTAINING PROTEIN CLASSY 4"/>
    <property type="match status" value="1"/>
</dbReference>
<proteinExistence type="predicted"/>
<sequence length="730" mass="82954">MEQLWDEFEFARRASEDGTSAPSTAATQEDSEQQVETDSHTACSLGKDHHLILDEEIGIRCILCSYVKLDIKYILPAFATSCARGRLRRRMSAEDEEFPTFDSFMFHETGGNQVSNLHTTGTIWDNFRGIREILYPHQIEGVEFVWRNLAGGIELNVLNKNPSHDIGGCIISHDPGTGKTLLTIAFLRTFMKTFKDCRPVLIAPSNMLLTWEDEFKKWYGEDITFHNLSSVKFSGTEECAAQKLVQNESSDMKRLAKIASWRRGNSILAVSYQLFERYTAEELGEEIVSLKAKIRKNIRKSLLELPNVLILDEGHTPRNKNSKIFKSLKKVKTERRIILSGTLFQNNFDELYTTLSLARPKFADMILNKTDKTRGRPSLVTGEEARGNWVSLASSIGNSSDDQQLEMIKKLMAPFVHEYKGSILHKKLPGLRECVVVLHPFPLQKKLLENVRDGMNNAFEVDYATALVSVHPSLLTRCSVAKQSGNVNSSVTTLIDENQKIKEDVFRLDYHEGVKSKFLMQLIKLSEAMKEKVLVFSQYLDPPSLICDHLYSAWGWRMGEEILRMDGTLDMNKRQSLIKRFNDPSSKVKVLFASTKSSGEGICLTGASRVVLLDVVWNPAVYKQAISRAYRLGQKKVVYTYHLITSGTSEEDKYLVQTRKDHLSQLVFSMEQHGKTENQDKPCPKFSDDKILQAMMGNKEFKVIFDKIIPRESNLLETLGKDMMRNGTVV</sequence>
<feature type="compositionally biased region" description="Polar residues" evidence="7">
    <location>
        <begin position="17"/>
        <end position="28"/>
    </location>
</feature>
<accession>A0AA41VQ87</accession>
<dbReference type="GO" id="GO:0080188">
    <property type="term" value="P:gene silencing by siRNA-directed DNA methylation"/>
    <property type="evidence" value="ECO:0007669"/>
    <property type="project" value="InterPro"/>
</dbReference>
<evidence type="ECO:0000256" key="6">
    <source>
        <dbReference type="ARBA" id="ARBA00023242"/>
    </source>
</evidence>
<keyword evidence="6" id="KW-0539">Nucleus</keyword>
<evidence type="ECO:0000256" key="4">
    <source>
        <dbReference type="ARBA" id="ARBA00022806"/>
    </source>
</evidence>
<comment type="subcellular location">
    <subcellularLocation>
        <location evidence="1">Nucleus</location>
    </subcellularLocation>
</comment>
<evidence type="ECO:0000313" key="11">
    <source>
        <dbReference type="Proteomes" id="UP001177140"/>
    </source>
</evidence>
<feature type="region of interest" description="Disordered" evidence="7">
    <location>
        <begin position="12"/>
        <end position="34"/>
    </location>
</feature>
<dbReference type="SMART" id="SM00487">
    <property type="entry name" value="DEXDc"/>
    <property type="match status" value="1"/>
</dbReference>
<evidence type="ECO:0000256" key="1">
    <source>
        <dbReference type="ARBA" id="ARBA00004123"/>
    </source>
</evidence>
<dbReference type="Gene3D" id="3.40.50.10810">
    <property type="entry name" value="Tandem AAA-ATPase domain"/>
    <property type="match status" value="1"/>
</dbReference>
<protein>
    <submittedName>
        <fullName evidence="10">Uncharacterized protein</fullName>
    </submittedName>
</protein>
<dbReference type="PANTHER" id="PTHR45821">
    <property type="entry name" value="SNF2 DOMAIN-CONTAINING PROTEIN CLASSY 2-RELATED"/>
    <property type="match status" value="1"/>
</dbReference>
<dbReference type="EMBL" id="JAJJMA010270268">
    <property type="protein sequence ID" value="MCL7045485.1"/>
    <property type="molecule type" value="Genomic_DNA"/>
</dbReference>
<dbReference type="GO" id="GO:0005524">
    <property type="term" value="F:ATP binding"/>
    <property type="evidence" value="ECO:0007669"/>
    <property type="project" value="UniProtKB-KW"/>
</dbReference>
<evidence type="ECO:0000256" key="3">
    <source>
        <dbReference type="ARBA" id="ARBA00022801"/>
    </source>
</evidence>
<dbReference type="GO" id="GO:0016787">
    <property type="term" value="F:hydrolase activity"/>
    <property type="evidence" value="ECO:0007669"/>
    <property type="project" value="UniProtKB-KW"/>
</dbReference>
<dbReference type="AlphaFoldDB" id="A0AA41VQ87"/>
<dbReference type="Pfam" id="PF00176">
    <property type="entry name" value="SNF2-rel_dom"/>
    <property type="match status" value="1"/>
</dbReference>
<evidence type="ECO:0000259" key="8">
    <source>
        <dbReference type="PROSITE" id="PS51192"/>
    </source>
</evidence>
<dbReference type="PROSITE" id="PS51194">
    <property type="entry name" value="HELICASE_CTER"/>
    <property type="match status" value="1"/>
</dbReference>
<dbReference type="InterPro" id="IPR001650">
    <property type="entry name" value="Helicase_C-like"/>
</dbReference>
<dbReference type="Gene3D" id="3.40.50.300">
    <property type="entry name" value="P-loop containing nucleotide triphosphate hydrolases"/>
    <property type="match status" value="1"/>
</dbReference>
<feature type="domain" description="Helicase ATP-binding" evidence="8">
    <location>
        <begin position="160"/>
        <end position="361"/>
    </location>
</feature>
<evidence type="ECO:0000256" key="5">
    <source>
        <dbReference type="ARBA" id="ARBA00022840"/>
    </source>
</evidence>
<dbReference type="InterPro" id="IPR044567">
    <property type="entry name" value="CLSY/DRD1"/>
</dbReference>
<dbReference type="SMART" id="SM00490">
    <property type="entry name" value="HELICc"/>
    <property type="match status" value="1"/>
</dbReference>
<keyword evidence="5" id="KW-0067">ATP-binding</keyword>
<dbReference type="Proteomes" id="UP001177140">
    <property type="component" value="Unassembled WGS sequence"/>
</dbReference>
<comment type="caution">
    <text evidence="10">The sequence shown here is derived from an EMBL/GenBank/DDBJ whole genome shotgun (WGS) entry which is preliminary data.</text>
</comment>
<evidence type="ECO:0000259" key="9">
    <source>
        <dbReference type="PROSITE" id="PS51194"/>
    </source>
</evidence>
<dbReference type="CDD" id="cd18793">
    <property type="entry name" value="SF2_C_SNF"/>
    <property type="match status" value="1"/>
</dbReference>
<keyword evidence="3" id="KW-0378">Hydrolase</keyword>
<keyword evidence="11" id="KW-1185">Reference proteome</keyword>
<gene>
    <name evidence="10" type="ORF">MKW94_000826</name>
</gene>
<dbReference type="Pfam" id="PF00271">
    <property type="entry name" value="Helicase_C"/>
    <property type="match status" value="1"/>
</dbReference>
<dbReference type="InterPro" id="IPR014001">
    <property type="entry name" value="Helicase_ATP-bd"/>
</dbReference>
<dbReference type="InterPro" id="IPR049730">
    <property type="entry name" value="SNF2/RAD54-like_C"/>
</dbReference>
<dbReference type="GO" id="GO:0005634">
    <property type="term" value="C:nucleus"/>
    <property type="evidence" value="ECO:0007669"/>
    <property type="project" value="UniProtKB-SubCell"/>
</dbReference>
<dbReference type="InterPro" id="IPR000330">
    <property type="entry name" value="SNF2_N"/>
</dbReference>
<organism evidence="10 11">
    <name type="scientific">Papaver nudicaule</name>
    <name type="common">Iceland poppy</name>
    <dbReference type="NCBI Taxonomy" id="74823"/>
    <lineage>
        <taxon>Eukaryota</taxon>
        <taxon>Viridiplantae</taxon>
        <taxon>Streptophyta</taxon>
        <taxon>Embryophyta</taxon>
        <taxon>Tracheophyta</taxon>
        <taxon>Spermatophyta</taxon>
        <taxon>Magnoliopsida</taxon>
        <taxon>Ranunculales</taxon>
        <taxon>Papaveraceae</taxon>
        <taxon>Papaveroideae</taxon>
        <taxon>Papaver</taxon>
    </lineage>
</organism>
<evidence type="ECO:0000256" key="2">
    <source>
        <dbReference type="ARBA" id="ARBA00022741"/>
    </source>
</evidence>
<reference evidence="10" key="1">
    <citation type="submission" date="2022-03" db="EMBL/GenBank/DDBJ databases">
        <title>A functionally conserved STORR gene fusion in Papaver species that diverged 16.8 million years ago.</title>
        <authorList>
            <person name="Catania T."/>
        </authorList>
    </citation>
    <scope>NUCLEOTIDE SEQUENCE</scope>
    <source>
        <strain evidence="10">S-191538</strain>
    </source>
</reference>
<keyword evidence="2" id="KW-0547">Nucleotide-binding</keyword>